<dbReference type="PANTHER" id="PTHR11117">
    <property type="entry name" value="SUCCINYL-COA LIGASE SUBUNIT ALPHA"/>
    <property type="match status" value="1"/>
</dbReference>
<keyword evidence="2" id="KW-0436">Ligase</keyword>
<evidence type="ECO:0000259" key="1">
    <source>
        <dbReference type="SMART" id="SM00881"/>
    </source>
</evidence>
<dbReference type="GO" id="GO:0004775">
    <property type="term" value="F:succinate-CoA ligase (ADP-forming) activity"/>
    <property type="evidence" value="ECO:0007669"/>
    <property type="project" value="TreeGrafter"/>
</dbReference>
<dbReference type="GO" id="GO:0004776">
    <property type="term" value="F:succinate-CoA ligase (GDP-forming) activity"/>
    <property type="evidence" value="ECO:0007669"/>
    <property type="project" value="TreeGrafter"/>
</dbReference>
<sequence>MVGGVTPKKGGTEHLGLPVFNSVSEAKAETKANASVIYVPPPFAAAAILEAVEAELDLVVCITEGIPQHDMESGTESCVGIVCWSTVPGTSYGSLLEPLCLGEKGTAQRQNQNINGMLGLMWLKSPAKIGHCHALMCSKGRSRELVCWIAHPA</sequence>
<dbReference type="GO" id="GO:0005739">
    <property type="term" value="C:mitochondrion"/>
    <property type="evidence" value="ECO:0007669"/>
    <property type="project" value="TreeGrafter"/>
</dbReference>
<dbReference type="GO" id="GO:0009361">
    <property type="term" value="C:succinate-CoA ligase complex (ADP-forming)"/>
    <property type="evidence" value="ECO:0007669"/>
    <property type="project" value="TreeGrafter"/>
</dbReference>
<dbReference type="SMART" id="SM00881">
    <property type="entry name" value="CoA_binding"/>
    <property type="match status" value="1"/>
</dbReference>
<reference evidence="2" key="1">
    <citation type="submission" date="2018-10" db="EMBL/GenBank/DDBJ databases">
        <title>Population genomic analysis revealed the cold adaptation of white poplar.</title>
        <authorList>
            <person name="Liu Y.-J."/>
        </authorList>
    </citation>
    <scope>NUCLEOTIDE SEQUENCE [LARGE SCALE GENOMIC DNA]</scope>
    <source>
        <strain evidence="2">PAL-ZL1</strain>
    </source>
</reference>
<dbReference type="EMBL" id="RCHU01001098">
    <property type="protein sequence ID" value="TKR78638.1"/>
    <property type="molecule type" value="Genomic_DNA"/>
</dbReference>
<dbReference type="InterPro" id="IPR036291">
    <property type="entry name" value="NAD(P)-bd_dom_sf"/>
</dbReference>
<dbReference type="SUPFAM" id="SSF51735">
    <property type="entry name" value="NAD(P)-binding Rossmann-fold domains"/>
    <property type="match status" value="1"/>
</dbReference>
<protein>
    <submittedName>
        <fullName evidence="2">Succinyl-CoA ligase [ADP-forming] subunit alpha-1, mitochondrial</fullName>
    </submittedName>
</protein>
<accession>A0A4U5N7L0</accession>
<dbReference type="AlphaFoldDB" id="A0A4U5N7L0"/>
<dbReference type="Pfam" id="PF02629">
    <property type="entry name" value="CoA_binding"/>
    <property type="match status" value="1"/>
</dbReference>
<dbReference type="GO" id="GO:0006099">
    <property type="term" value="P:tricarboxylic acid cycle"/>
    <property type="evidence" value="ECO:0007669"/>
    <property type="project" value="TreeGrafter"/>
</dbReference>
<dbReference type="Gene3D" id="3.40.50.720">
    <property type="entry name" value="NAD(P)-binding Rossmann-like Domain"/>
    <property type="match status" value="1"/>
</dbReference>
<feature type="domain" description="CoA-binding" evidence="1">
    <location>
        <begin position="1"/>
        <end position="66"/>
    </location>
</feature>
<comment type="caution">
    <text evidence="2">The sequence shown here is derived from an EMBL/GenBank/DDBJ whole genome shotgun (WGS) entry which is preliminary data.</text>
</comment>
<dbReference type="InterPro" id="IPR003781">
    <property type="entry name" value="CoA-bd"/>
</dbReference>
<name>A0A4U5N7L0_POPAL</name>
<organism evidence="2">
    <name type="scientific">Populus alba</name>
    <name type="common">White poplar</name>
    <dbReference type="NCBI Taxonomy" id="43335"/>
    <lineage>
        <taxon>Eukaryota</taxon>
        <taxon>Viridiplantae</taxon>
        <taxon>Streptophyta</taxon>
        <taxon>Embryophyta</taxon>
        <taxon>Tracheophyta</taxon>
        <taxon>Spermatophyta</taxon>
        <taxon>Magnoliopsida</taxon>
        <taxon>eudicotyledons</taxon>
        <taxon>Gunneridae</taxon>
        <taxon>Pentapetalae</taxon>
        <taxon>rosids</taxon>
        <taxon>fabids</taxon>
        <taxon>Malpighiales</taxon>
        <taxon>Salicaceae</taxon>
        <taxon>Saliceae</taxon>
        <taxon>Populus</taxon>
    </lineage>
</organism>
<evidence type="ECO:0000313" key="2">
    <source>
        <dbReference type="EMBL" id="TKR78638.1"/>
    </source>
</evidence>
<dbReference type="STRING" id="43335.A0A4U5N7L0"/>
<gene>
    <name evidence="2" type="ORF">D5086_0000279540</name>
</gene>
<dbReference type="PANTHER" id="PTHR11117:SF2">
    <property type="entry name" value="SUCCINATE--COA LIGASE [ADP_GDP-FORMING] SUBUNIT ALPHA, MITOCHONDRIAL"/>
    <property type="match status" value="1"/>
</dbReference>
<proteinExistence type="predicted"/>